<evidence type="ECO:0000259" key="7">
    <source>
        <dbReference type="PROSITE" id="PS50850"/>
    </source>
</evidence>
<evidence type="ECO:0000256" key="6">
    <source>
        <dbReference type="SAM" id="Phobius"/>
    </source>
</evidence>
<evidence type="ECO:0000256" key="3">
    <source>
        <dbReference type="ARBA" id="ARBA00022692"/>
    </source>
</evidence>
<dbReference type="GO" id="GO:0022857">
    <property type="term" value="F:transmembrane transporter activity"/>
    <property type="evidence" value="ECO:0007669"/>
    <property type="project" value="InterPro"/>
</dbReference>
<evidence type="ECO:0000256" key="4">
    <source>
        <dbReference type="ARBA" id="ARBA00022989"/>
    </source>
</evidence>
<dbReference type="InterPro" id="IPR036259">
    <property type="entry name" value="MFS_trans_sf"/>
</dbReference>
<reference evidence="8 9" key="1">
    <citation type="submission" date="2018-08" db="EMBL/GenBank/DDBJ databases">
        <title>Draft genome of the lignicolous fungus Coniochaeta pulveracea.</title>
        <authorList>
            <person name="Borstlap C.J."/>
            <person name="De Witt R.N."/>
            <person name="Botha A."/>
            <person name="Volschenk H."/>
        </authorList>
    </citation>
    <scope>NUCLEOTIDE SEQUENCE [LARGE SCALE GENOMIC DNA]</scope>
    <source>
        <strain evidence="8 9">CAB683</strain>
    </source>
</reference>
<evidence type="ECO:0000313" key="9">
    <source>
        <dbReference type="Proteomes" id="UP000275385"/>
    </source>
</evidence>
<gene>
    <name evidence="8" type="ORF">DL546_006927</name>
</gene>
<keyword evidence="5 6" id="KW-0472">Membrane</keyword>
<dbReference type="InterPro" id="IPR020846">
    <property type="entry name" value="MFS_dom"/>
</dbReference>
<feature type="domain" description="Major facilitator superfamily (MFS) profile" evidence="7">
    <location>
        <begin position="83"/>
        <end position="561"/>
    </location>
</feature>
<dbReference type="PANTHER" id="PTHR23511:SF3">
    <property type="entry name" value="MAJOR FACILITATOR SUPERFAMILY (MFS) PROFILE DOMAIN-CONTAINING PROTEIN"/>
    <property type="match status" value="1"/>
</dbReference>
<dbReference type="InterPro" id="IPR005828">
    <property type="entry name" value="MFS_sugar_transport-like"/>
</dbReference>
<feature type="transmembrane region" description="Helical" evidence="6">
    <location>
        <begin position="81"/>
        <end position="109"/>
    </location>
</feature>
<dbReference type="PROSITE" id="PS50850">
    <property type="entry name" value="MFS"/>
    <property type="match status" value="1"/>
</dbReference>
<accession>A0A420YBX4</accession>
<comment type="caution">
    <text evidence="8">The sequence shown here is derived from an EMBL/GenBank/DDBJ whole genome shotgun (WGS) entry which is preliminary data.</text>
</comment>
<organism evidence="8 9">
    <name type="scientific">Coniochaeta pulveracea</name>
    <dbReference type="NCBI Taxonomy" id="177199"/>
    <lineage>
        <taxon>Eukaryota</taxon>
        <taxon>Fungi</taxon>
        <taxon>Dikarya</taxon>
        <taxon>Ascomycota</taxon>
        <taxon>Pezizomycotina</taxon>
        <taxon>Sordariomycetes</taxon>
        <taxon>Sordariomycetidae</taxon>
        <taxon>Coniochaetales</taxon>
        <taxon>Coniochaetaceae</taxon>
        <taxon>Coniochaeta</taxon>
    </lineage>
</organism>
<dbReference type="Pfam" id="PF00083">
    <property type="entry name" value="Sugar_tr"/>
    <property type="match status" value="1"/>
</dbReference>
<feature type="transmembrane region" description="Helical" evidence="6">
    <location>
        <begin position="171"/>
        <end position="195"/>
    </location>
</feature>
<comment type="subcellular location">
    <subcellularLocation>
        <location evidence="1">Membrane</location>
        <topology evidence="1">Multi-pass membrane protein</topology>
    </subcellularLocation>
</comment>
<feature type="transmembrane region" description="Helical" evidence="6">
    <location>
        <begin position="373"/>
        <end position="399"/>
    </location>
</feature>
<protein>
    <recommendedName>
        <fullName evidence="7">Major facilitator superfamily (MFS) profile domain-containing protein</fullName>
    </recommendedName>
</protein>
<keyword evidence="2" id="KW-0813">Transport</keyword>
<name>A0A420YBX4_9PEZI</name>
<evidence type="ECO:0000313" key="8">
    <source>
        <dbReference type="EMBL" id="RKU45307.1"/>
    </source>
</evidence>
<dbReference type="Proteomes" id="UP000275385">
    <property type="component" value="Unassembled WGS sequence"/>
</dbReference>
<dbReference type="EMBL" id="QVQW01000022">
    <property type="protein sequence ID" value="RKU45307.1"/>
    <property type="molecule type" value="Genomic_DNA"/>
</dbReference>
<dbReference type="SUPFAM" id="SSF103473">
    <property type="entry name" value="MFS general substrate transporter"/>
    <property type="match status" value="1"/>
</dbReference>
<dbReference type="PANTHER" id="PTHR23511">
    <property type="entry name" value="SYNAPTIC VESICLE GLYCOPROTEIN 2"/>
    <property type="match status" value="1"/>
</dbReference>
<feature type="transmembrane region" description="Helical" evidence="6">
    <location>
        <begin position="148"/>
        <end position="165"/>
    </location>
</feature>
<dbReference type="GO" id="GO:0016020">
    <property type="term" value="C:membrane"/>
    <property type="evidence" value="ECO:0007669"/>
    <property type="project" value="UniProtKB-SubCell"/>
</dbReference>
<evidence type="ECO:0000256" key="1">
    <source>
        <dbReference type="ARBA" id="ARBA00004141"/>
    </source>
</evidence>
<evidence type="ECO:0000256" key="2">
    <source>
        <dbReference type="ARBA" id="ARBA00022448"/>
    </source>
</evidence>
<dbReference type="AlphaFoldDB" id="A0A420YBX4"/>
<feature type="transmembrane region" description="Helical" evidence="6">
    <location>
        <begin position="121"/>
        <end position="141"/>
    </location>
</feature>
<keyword evidence="4 6" id="KW-1133">Transmembrane helix</keyword>
<feature type="transmembrane region" description="Helical" evidence="6">
    <location>
        <begin position="449"/>
        <end position="468"/>
    </location>
</feature>
<evidence type="ECO:0000256" key="5">
    <source>
        <dbReference type="ARBA" id="ARBA00023136"/>
    </source>
</evidence>
<feature type="transmembrane region" description="Helical" evidence="6">
    <location>
        <begin position="538"/>
        <end position="558"/>
    </location>
</feature>
<feature type="transmembrane region" description="Helical" evidence="6">
    <location>
        <begin position="419"/>
        <end position="437"/>
    </location>
</feature>
<keyword evidence="3 6" id="KW-0812">Transmembrane</keyword>
<feature type="transmembrane region" description="Helical" evidence="6">
    <location>
        <begin position="207"/>
        <end position="230"/>
    </location>
</feature>
<keyword evidence="9" id="KW-1185">Reference proteome</keyword>
<feature type="transmembrane region" description="Helical" evidence="6">
    <location>
        <begin position="262"/>
        <end position="281"/>
    </location>
</feature>
<dbReference type="OrthoDB" id="4139357at2759"/>
<proteinExistence type="predicted"/>
<sequence length="566" mass="61549">MAATHDNIDKHTDLEDATDLGRKESAVQVPIYNQLELVSETDLSFAAILKGTAARPLNTFEKKAALINHELDQFGLGRYQICIWFLCGFGYFLDLAWSQGVGLIASAVYQEMGVPDSDTGNIFAIANAGLAVGALGFGLAVDVIGRKWAFNLTCLITSIFGLLLAAPKYNYGAICGIYFLASLGLGGNIPIDATIALEYLPQNRRFLVALLSMWQPIGVTVASGIAYGTAAKWRCDPKLPSCKAVGAGEACCTVGSNMGWRYNVIVLGAMTLAVFFLRYFVFRFHESPKFLLSRGKEAEAIEVLHRIAKFNKAPPPQLTLDMFHMIDETESANTNSILEPSQGGKSTTAATKHAVKGFTKELRRLKGIFTNKLSALVFVLLAVAYMGDYWSFNLAGSFLPFILLRNNVDSGRGTVKDTYQQYVIIYTPGIIGALLALVSVQMPLIGRKWSLVFSAILQGLAMAMYTQVTSTAGYVGLNALEYIMQTYFNAVLYASAPELFDTSYRGSVSGMLSCMGRLAGIVAPYAGAQFLAEESSGILWLGAGGIWLSALLMVFLPVEMRNRQMF</sequence>
<dbReference type="Gene3D" id="1.20.1250.20">
    <property type="entry name" value="MFS general substrate transporter like domains"/>
    <property type="match status" value="1"/>
</dbReference>